<evidence type="ECO:0000313" key="4">
    <source>
        <dbReference type="Proteomes" id="UP000652013"/>
    </source>
</evidence>
<dbReference type="InterPro" id="IPR011055">
    <property type="entry name" value="Dup_hybrid_motif"/>
</dbReference>
<keyword evidence="4" id="KW-1185">Reference proteome</keyword>
<feature type="region of interest" description="Disordered" evidence="1">
    <location>
        <begin position="118"/>
        <end position="141"/>
    </location>
</feature>
<name>A0A8J4DMW3_9ACTN</name>
<dbReference type="RefSeq" id="WP_239107944.1">
    <property type="nucleotide sequence ID" value="NZ_BOOY01000043.1"/>
</dbReference>
<evidence type="ECO:0000259" key="2">
    <source>
        <dbReference type="Pfam" id="PF01551"/>
    </source>
</evidence>
<dbReference type="Gene3D" id="2.70.70.10">
    <property type="entry name" value="Glucose Permease (Domain IIA)"/>
    <property type="match status" value="1"/>
</dbReference>
<accession>A0A8J4DMW3</accession>
<dbReference type="Pfam" id="PF01551">
    <property type="entry name" value="Peptidase_M23"/>
    <property type="match status" value="1"/>
</dbReference>
<reference evidence="3" key="1">
    <citation type="submission" date="2021-01" db="EMBL/GenBank/DDBJ databases">
        <title>Whole genome shotgun sequence of Spirilliplanes yamanashiensis NBRC 15828.</title>
        <authorList>
            <person name="Komaki H."/>
            <person name="Tamura T."/>
        </authorList>
    </citation>
    <scope>NUCLEOTIDE SEQUENCE</scope>
    <source>
        <strain evidence="3">NBRC 15828</strain>
    </source>
</reference>
<feature type="compositionally biased region" description="Low complexity" evidence="1">
    <location>
        <begin position="118"/>
        <end position="130"/>
    </location>
</feature>
<comment type="caution">
    <text evidence="3">The sequence shown here is derived from an EMBL/GenBank/DDBJ whole genome shotgun (WGS) entry which is preliminary data.</text>
</comment>
<organism evidence="3 4">
    <name type="scientific">Spirilliplanes yamanashiensis</name>
    <dbReference type="NCBI Taxonomy" id="42233"/>
    <lineage>
        <taxon>Bacteria</taxon>
        <taxon>Bacillati</taxon>
        <taxon>Actinomycetota</taxon>
        <taxon>Actinomycetes</taxon>
        <taxon>Micromonosporales</taxon>
        <taxon>Micromonosporaceae</taxon>
        <taxon>Spirilliplanes</taxon>
    </lineage>
</organism>
<dbReference type="InterPro" id="IPR050570">
    <property type="entry name" value="Cell_wall_metabolism_enzyme"/>
</dbReference>
<feature type="region of interest" description="Disordered" evidence="1">
    <location>
        <begin position="93"/>
        <end position="112"/>
    </location>
</feature>
<dbReference type="PANTHER" id="PTHR21666:SF270">
    <property type="entry name" value="MUREIN HYDROLASE ACTIVATOR ENVC"/>
    <property type="match status" value="1"/>
</dbReference>
<sequence length="268" mass="26739">MQQSTARGTTAPGRHRRVPGPGRHRAVADAAAWHRPAATTAAVLLGAGALAAAVAPLTGQETARTLAGHVVGQAHVEPVLRNAVLPITGATPGAAVGSASPSPSAAASGSAARLSGARPAAAAVRRTASPQPAPRWVDPMPAGEVTSCFGPRWGRQHAGVDLAAAAGTPVTAAAAGVVVSAGANYGGYGISVLLQHPNGYLTHYAHLSATSVQPGQQVQAGQQLGAEGSTGNSTGPHLHFEVHQGTWKNTVDPTDWLRARGIDVGCGA</sequence>
<evidence type="ECO:0000313" key="3">
    <source>
        <dbReference type="EMBL" id="GIJ06614.1"/>
    </source>
</evidence>
<dbReference type="EMBL" id="BOOY01000043">
    <property type="protein sequence ID" value="GIJ06614.1"/>
    <property type="molecule type" value="Genomic_DNA"/>
</dbReference>
<dbReference type="PANTHER" id="PTHR21666">
    <property type="entry name" value="PEPTIDASE-RELATED"/>
    <property type="match status" value="1"/>
</dbReference>
<gene>
    <name evidence="3" type="ORF">Sya03_59660</name>
</gene>
<feature type="compositionally biased region" description="Basic residues" evidence="1">
    <location>
        <begin position="13"/>
        <end position="23"/>
    </location>
</feature>
<dbReference type="InterPro" id="IPR016047">
    <property type="entry name" value="M23ase_b-sheet_dom"/>
</dbReference>
<dbReference type="CDD" id="cd12797">
    <property type="entry name" value="M23_peptidase"/>
    <property type="match status" value="1"/>
</dbReference>
<dbReference type="Proteomes" id="UP000652013">
    <property type="component" value="Unassembled WGS sequence"/>
</dbReference>
<proteinExistence type="predicted"/>
<feature type="region of interest" description="Disordered" evidence="1">
    <location>
        <begin position="1"/>
        <end position="23"/>
    </location>
</feature>
<dbReference type="SUPFAM" id="SSF51261">
    <property type="entry name" value="Duplicated hybrid motif"/>
    <property type="match status" value="1"/>
</dbReference>
<dbReference type="GO" id="GO:0004222">
    <property type="term" value="F:metalloendopeptidase activity"/>
    <property type="evidence" value="ECO:0007669"/>
    <property type="project" value="TreeGrafter"/>
</dbReference>
<evidence type="ECO:0000256" key="1">
    <source>
        <dbReference type="SAM" id="MobiDB-lite"/>
    </source>
</evidence>
<protein>
    <recommendedName>
        <fullName evidence="2">M23ase beta-sheet core domain-containing protein</fullName>
    </recommendedName>
</protein>
<dbReference type="AlphaFoldDB" id="A0A8J4DMW3"/>
<feature type="domain" description="M23ase beta-sheet core" evidence="2">
    <location>
        <begin position="156"/>
        <end position="246"/>
    </location>
</feature>